<feature type="compositionally biased region" description="Basic and acidic residues" evidence="1">
    <location>
        <begin position="354"/>
        <end position="366"/>
    </location>
</feature>
<dbReference type="OrthoDB" id="436461at2"/>
<evidence type="ECO:0000259" key="2">
    <source>
        <dbReference type="Pfam" id="PF10593"/>
    </source>
</evidence>
<reference evidence="3 4" key="1">
    <citation type="submission" date="2017-06" db="EMBL/GenBank/DDBJ databases">
        <authorList>
            <person name="Kim H.J."/>
            <person name="Triplett B.A."/>
        </authorList>
    </citation>
    <scope>NUCLEOTIDE SEQUENCE [LARGE SCALE GENOMIC DNA]</scope>
    <source>
        <strain evidence="3 4">DSM 22179</strain>
    </source>
</reference>
<feature type="domain" description="Putative endonuclease Z1" evidence="2">
    <location>
        <begin position="374"/>
        <end position="594"/>
    </location>
</feature>
<dbReference type="EMBL" id="FYEZ01000001">
    <property type="protein sequence ID" value="SNC61185.1"/>
    <property type="molecule type" value="Genomic_DNA"/>
</dbReference>
<dbReference type="RefSeq" id="WP_159461823.1">
    <property type="nucleotide sequence ID" value="NZ_FYEZ01000001.1"/>
</dbReference>
<evidence type="ECO:0000313" key="4">
    <source>
        <dbReference type="Proteomes" id="UP000198122"/>
    </source>
</evidence>
<dbReference type="InterPro" id="IPR027417">
    <property type="entry name" value="P-loop_NTPase"/>
</dbReference>
<protein>
    <submittedName>
        <fullName evidence="3">Z1 domain-containing protein</fullName>
    </submittedName>
</protein>
<proteinExistence type="predicted"/>
<feature type="region of interest" description="Disordered" evidence="1">
    <location>
        <begin position="795"/>
        <end position="820"/>
    </location>
</feature>
<dbReference type="AlphaFoldDB" id="A0A212T5A2"/>
<evidence type="ECO:0000313" key="3">
    <source>
        <dbReference type="EMBL" id="SNC61185.1"/>
    </source>
</evidence>
<accession>A0A212T5A2</accession>
<organism evidence="3 4">
    <name type="scientific">Kytococcus aerolatus</name>
    <dbReference type="NCBI Taxonomy" id="592308"/>
    <lineage>
        <taxon>Bacteria</taxon>
        <taxon>Bacillati</taxon>
        <taxon>Actinomycetota</taxon>
        <taxon>Actinomycetes</taxon>
        <taxon>Micrococcales</taxon>
        <taxon>Kytococcaceae</taxon>
        <taxon>Kytococcus</taxon>
    </lineage>
</organism>
<sequence length="874" mass="97637">METNYDDQAVEEVFMQLRAMVHGGQSVETALGWMSFVPQEVKEAARARYLQAREAVISIPDPGAVLRRQEGFDWYVPSESDNFFHALMERLRDNGMPRSALEEIDQSSTRIINDLRPPGEDSFNTRGLVLGHVQSGKTTSFMAVAAKAADVGYRFIIVLSGITNSLRKQTQERLERDLVGQGAQRNLWYVVTTADDDFRRERNAGTILGNPDHRILAVVKKNPTTLKNLLQWLRDAGQDAQACPILVIDDEADQASINIARNEHVSRINDQIRQILAFPKAAYVAYTATPFANLLIDASVKDDLYPRDFVRSLRPGEGYFGPEQLFGRALLDHEDGESSDGMDVIRSVSSAEADGVRPPRGTRPEQWEPDVPASLRAAFIWFLVATAARRVRRQASKHSSMLVHTSMNTGVQEMIAEELDRLLEGFRKRWSAEDDDLREAVRSLWEEETGRLPLEDPVAWEEIEGAIGDVLSLCTVVVDNYRSDRRLAYSEEEPAVMIAVGGNTLARGLTLEGLVVSYFVRASTTYDTLLQMGRWFGYRSGYSDLVRIWMTDELAGWFRDLALVEAEIRERIHDLAVEGKTPLQLPVAIRTHPAMSVTSAARMRSAVHASLSYSGQREQTILFEVDDVDLLRKNWQAAEDLVQAARHISSTTEDECPQGPAQILLRDVPAGLVRDFLESYDFYTGARRLRPEPLLKYIQEAGADLGKWDVFLMGRRTGPSASFAGQEITLITRTRLEPSEPGVADIKVLVGSHDRAIGLPPELMQRLTGATPLSDRRILEERDKIGANPMVGLYPIARTSTPPESDPVDDTGGRRRRRRPLDAVHDVMGVALFFPTSKRVSNAVSYVAAPVPEDELYQADYEAAWDEVTATEGA</sequence>
<dbReference type="Pfam" id="PF10593">
    <property type="entry name" value="Z1"/>
    <property type="match status" value="1"/>
</dbReference>
<name>A0A212T5A2_9MICO</name>
<evidence type="ECO:0000256" key="1">
    <source>
        <dbReference type="SAM" id="MobiDB-lite"/>
    </source>
</evidence>
<dbReference type="SUPFAM" id="SSF52540">
    <property type="entry name" value="P-loop containing nucleoside triphosphate hydrolases"/>
    <property type="match status" value="1"/>
</dbReference>
<feature type="region of interest" description="Disordered" evidence="1">
    <location>
        <begin position="348"/>
        <end position="368"/>
    </location>
</feature>
<gene>
    <name evidence="3" type="ORF">SAMN05445756_0430</name>
</gene>
<dbReference type="InterPro" id="IPR018310">
    <property type="entry name" value="Put_endonuclease_Z1-dom"/>
</dbReference>
<dbReference type="Proteomes" id="UP000198122">
    <property type="component" value="Unassembled WGS sequence"/>
</dbReference>
<keyword evidence="4" id="KW-1185">Reference proteome</keyword>
<dbReference type="Gene3D" id="3.40.50.300">
    <property type="entry name" value="P-loop containing nucleotide triphosphate hydrolases"/>
    <property type="match status" value="1"/>
</dbReference>